<organism evidence="3 4">
    <name type="scientific">Exilibacterium tricleocarpae</name>
    <dbReference type="NCBI Taxonomy" id="2591008"/>
    <lineage>
        <taxon>Bacteria</taxon>
        <taxon>Pseudomonadati</taxon>
        <taxon>Pseudomonadota</taxon>
        <taxon>Gammaproteobacteria</taxon>
        <taxon>Cellvibrionales</taxon>
        <taxon>Cellvibrionaceae</taxon>
        <taxon>Exilibacterium</taxon>
    </lineage>
</organism>
<evidence type="ECO:0000256" key="1">
    <source>
        <dbReference type="ARBA" id="ARBA00006817"/>
    </source>
</evidence>
<dbReference type="Gene3D" id="3.30.530.20">
    <property type="match status" value="1"/>
</dbReference>
<feature type="domain" description="Activator of Hsp90 ATPase homologue 1/2-like C-terminal" evidence="2">
    <location>
        <begin position="13"/>
        <end position="148"/>
    </location>
</feature>
<dbReference type="Pfam" id="PF08327">
    <property type="entry name" value="AHSA1"/>
    <property type="match status" value="1"/>
</dbReference>
<comment type="caution">
    <text evidence="3">The sequence shown here is derived from an EMBL/GenBank/DDBJ whole genome shotgun (WGS) entry which is preliminary data.</text>
</comment>
<dbReference type="InterPro" id="IPR023393">
    <property type="entry name" value="START-like_dom_sf"/>
</dbReference>
<evidence type="ECO:0000313" key="3">
    <source>
        <dbReference type="EMBL" id="TQV78044.1"/>
    </source>
</evidence>
<gene>
    <name evidence="3" type="ORF">FKG94_13255</name>
</gene>
<evidence type="ECO:0000313" key="4">
    <source>
        <dbReference type="Proteomes" id="UP000319732"/>
    </source>
</evidence>
<dbReference type="Proteomes" id="UP000319732">
    <property type="component" value="Unassembled WGS sequence"/>
</dbReference>
<dbReference type="SUPFAM" id="SSF55961">
    <property type="entry name" value="Bet v1-like"/>
    <property type="match status" value="1"/>
</dbReference>
<proteinExistence type="inferred from homology"/>
<reference evidence="3 4" key="1">
    <citation type="submission" date="2019-06" db="EMBL/GenBank/DDBJ databases">
        <title>Whole genome sequence for Cellvibrionaceae sp. R142.</title>
        <authorList>
            <person name="Wang G."/>
        </authorList>
    </citation>
    <scope>NUCLEOTIDE SEQUENCE [LARGE SCALE GENOMIC DNA]</scope>
    <source>
        <strain evidence="3 4">R142</strain>
    </source>
</reference>
<dbReference type="InterPro" id="IPR013538">
    <property type="entry name" value="ASHA1/2-like_C"/>
</dbReference>
<accession>A0A545TLE2</accession>
<sequence>MSENDLTVSRIIKAPPSTVWKAWKEPVHFVKWWAPAPIVTICKKHEFHPGGAFDTVMRMEDGTEHGGEGCFLEVIENQRIVFTDALRGGWRPNESSFFSAIITLEEHPEGTKYTATALHKNDADRQKHADMGFLDGWGTCIEQLGRVAESL</sequence>
<dbReference type="OrthoDB" id="2313602at2"/>
<dbReference type="EMBL" id="VHSG01000013">
    <property type="protein sequence ID" value="TQV78044.1"/>
    <property type="molecule type" value="Genomic_DNA"/>
</dbReference>
<evidence type="ECO:0000259" key="2">
    <source>
        <dbReference type="Pfam" id="PF08327"/>
    </source>
</evidence>
<dbReference type="AlphaFoldDB" id="A0A545TLE2"/>
<keyword evidence="4" id="KW-1185">Reference proteome</keyword>
<protein>
    <submittedName>
        <fullName evidence="3">Polyketide cyclase</fullName>
    </submittedName>
</protein>
<name>A0A545TLE2_9GAMM</name>
<dbReference type="RefSeq" id="WP_142904823.1">
    <property type="nucleotide sequence ID" value="NZ_ML660094.1"/>
</dbReference>
<comment type="similarity">
    <text evidence="1">Belongs to the AHA1 family.</text>
</comment>
<dbReference type="CDD" id="cd08896">
    <property type="entry name" value="SRPBCC_CalC_Aha1-like_3"/>
    <property type="match status" value="1"/>
</dbReference>